<name>A0ABT5Y7G7_9GAMM</name>
<dbReference type="EMBL" id="JANCMW010000002">
    <property type="protein sequence ID" value="MDF0749613.1"/>
    <property type="molecule type" value="Genomic_DNA"/>
</dbReference>
<evidence type="ECO:0000256" key="1">
    <source>
        <dbReference type="SAM" id="SignalP"/>
    </source>
</evidence>
<gene>
    <name evidence="2" type="ORF">NLU14_05150</name>
</gene>
<sequence length="382" mass="40514">MPNNKLFTAIKLTTATVALGVAGQAAAIGFNAGDTTVDIYGYARLNASYDIDEDISRSSGTRSGDFSKVNTGAAEDDEVSGHFGADAVQSRLGVRTTLPNDLKITVEGDFRTSTSTVRLRHAFGQYKNWILGQTWSNHTAFTGATSVLEFDGVAGNAGLYSRSTQVRYTTGGLSLSAEDSKASITDGTAAVGTKQSIPTFTARYTGKSGPLAFSTSALMQQVGYDTGTEDDAAMGFAVFGSAKFNVTDTVSIQGNVNYTDGANGYLWRSGTNYYGEDAYLDADGNVETITGYSANLGTSIKAGPGTFNAVYGMTTMDWDDAVDDGLAVGDKHETNTNAFVNYQWSPVQSVNLGVQYGYFEVEKVNGDEGDASRVMFAAQYNF</sequence>
<evidence type="ECO:0000313" key="3">
    <source>
        <dbReference type="Proteomes" id="UP001143391"/>
    </source>
</evidence>
<protein>
    <submittedName>
        <fullName evidence="2">DcaP family trimeric outer membrane transporter</fullName>
    </submittedName>
</protein>
<accession>A0ABT5Y7G7</accession>
<comment type="caution">
    <text evidence="2">The sequence shown here is derived from an EMBL/GenBank/DDBJ whole genome shotgun (WGS) entry which is preliminary data.</text>
</comment>
<reference evidence="2" key="1">
    <citation type="submission" date="2022-07" db="EMBL/GenBank/DDBJ databases">
        <title>Marinobacter iranensis a new bacterium isolate from a hipersaline lake in Iran.</title>
        <authorList>
            <person name="Mohammad A.M.A."/>
            <person name="Cristina S.-P."/>
            <person name="Antonio V."/>
        </authorList>
    </citation>
    <scope>NUCLEOTIDE SEQUENCE</scope>
    <source>
        <strain evidence="2">71-i</strain>
    </source>
</reference>
<dbReference type="InterPro" id="IPR045748">
    <property type="entry name" value="DcaP"/>
</dbReference>
<feature type="chain" id="PRO_5046036768" evidence="1">
    <location>
        <begin position="28"/>
        <end position="382"/>
    </location>
</feature>
<evidence type="ECO:0000313" key="2">
    <source>
        <dbReference type="EMBL" id="MDF0749613.1"/>
    </source>
</evidence>
<dbReference type="RefSeq" id="WP_275705101.1">
    <property type="nucleotide sequence ID" value="NZ_JANCMW010000002.1"/>
</dbReference>
<dbReference type="Pfam" id="PF19577">
    <property type="entry name" value="DcaP"/>
    <property type="match status" value="1"/>
</dbReference>
<feature type="signal peptide" evidence="1">
    <location>
        <begin position="1"/>
        <end position="27"/>
    </location>
</feature>
<organism evidence="2 3">
    <name type="scientific">Marinobacter iranensis</name>
    <dbReference type="NCBI Taxonomy" id="2962607"/>
    <lineage>
        <taxon>Bacteria</taxon>
        <taxon>Pseudomonadati</taxon>
        <taxon>Pseudomonadota</taxon>
        <taxon>Gammaproteobacteria</taxon>
        <taxon>Pseudomonadales</taxon>
        <taxon>Marinobacteraceae</taxon>
        <taxon>Marinobacter</taxon>
    </lineage>
</organism>
<keyword evidence="3" id="KW-1185">Reference proteome</keyword>
<dbReference type="Proteomes" id="UP001143391">
    <property type="component" value="Unassembled WGS sequence"/>
</dbReference>
<proteinExistence type="predicted"/>
<keyword evidence="1" id="KW-0732">Signal</keyword>
<dbReference type="SUPFAM" id="SSF56935">
    <property type="entry name" value="Porins"/>
    <property type="match status" value="1"/>
</dbReference>